<protein>
    <submittedName>
        <fullName evidence="3">Cell shape determination protein CcmA</fullName>
    </submittedName>
</protein>
<dbReference type="EMBL" id="CP022423">
    <property type="protein sequence ID" value="ASM77180.1"/>
    <property type="molecule type" value="Genomic_DNA"/>
</dbReference>
<dbReference type="Pfam" id="PF04519">
    <property type="entry name" value="Bactofilin"/>
    <property type="match status" value="1"/>
</dbReference>
<evidence type="ECO:0000313" key="3">
    <source>
        <dbReference type="EMBL" id="ASM77180.1"/>
    </source>
</evidence>
<accession>A0A221KEC7</accession>
<keyword evidence="4" id="KW-1185">Reference proteome</keyword>
<reference evidence="3 4" key="1">
    <citation type="submission" date="2017-07" db="EMBL/GenBank/DDBJ databases">
        <title>Complete Genome Sequence of the cosmetic ferment Vitreoscilla filiformis (ATCC15551).</title>
        <authorList>
            <person name="Contreras S."/>
            <person name="Sagory-Zalkind P."/>
            <person name="Blanquart H."/>
            <person name="Iltis A."/>
            <person name="Morand S.C."/>
        </authorList>
    </citation>
    <scope>NUCLEOTIDE SEQUENCE [LARGE SCALE GENOMIC DNA]</scope>
    <source>
        <strain evidence="3 4">ATCC 15551</strain>
    </source>
</reference>
<dbReference type="InterPro" id="IPR007607">
    <property type="entry name" value="BacA/B"/>
</dbReference>
<dbReference type="KEGG" id="vff:VITFI_CDS1402"/>
<organism evidence="3 4">
    <name type="scientific">Vitreoscilla filiformis</name>
    <dbReference type="NCBI Taxonomy" id="63"/>
    <lineage>
        <taxon>Bacteria</taxon>
        <taxon>Pseudomonadati</taxon>
        <taxon>Pseudomonadota</taxon>
        <taxon>Betaproteobacteria</taxon>
        <taxon>Neisseriales</taxon>
        <taxon>Neisseriaceae</taxon>
        <taxon>Vitreoscilla</taxon>
    </lineage>
</organism>
<gene>
    <name evidence="3" type="ORF">VITFI_CDS1402</name>
</gene>
<dbReference type="AlphaFoldDB" id="A0A221KEC7"/>
<dbReference type="PANTHER" id="PTHR35024:SF4">
    <property type="entry name" value="POLYMER-FORMING CYTOSKELETAL PROTEIN"/>
    <property type="match status" value="1"/>
</dbReference>
<dbReference type="Proteomes" id="UP000199729">
    <property type="component" value="Chromosome"/>
</dbReference>
<name>A0A221KEC7_VITFI</name>
<feature type="region of interest" description="Disordered" evidence="2">
    <location>
        <begin position="111"/>
        <end position="149"/>
    </location>
</feature>
<evidence type="ECO:0000256" key="2">
    <source>
        <dbReference type="SAM" id="MobiDB-lite"/>
    </source>
</evidence>
<feature type="compositionally biased region" description="Basic and acidic residues" evidence="2">
    <location>
        <begin position="132"/>
        <end position="149"/>
    </location>
</feature>
<dbReference type="PANTHER" id="PTHR35024">
    <property type="entry name" value="HYPOTHETICAL CYTOSOLIC PROTEIN"/>
    <property type="match status" value="1"/>
</dbReference>
<evidence type="ECO:0000313" key="4">
    <source>
        <dbReference type="Proteomes" id="UP000199729"/>
    </source>
</evidence>
<evidence type="ECO:0000256" key="1">
    <source>
        <dbReference type="ARBA" id="ARBA00044755"/>
    </source>
</evidence>
<comment type="similarity">
    <text evidence="1">Belongs to the bactofilin family.</text>
</comment>
<sequence>MMFGKSKKQPPIRSLIGAGTTVIGEIRFAEGLRIDGEIRGDVLAEEGTSSLLVISENARIHGKVIASHVIINGQILGPVDSSELLELQSKARVIGNVSYQALEMHQGATINGELRPLSPPTIDDTPITRAKNSKDTKDLKDVKDPIPAK</sequence>
<proteinExistence type="inferred from homology"/>